<reference evidence="3 4" key="1">
    <citation type="submission" date="2018-05" db="EMBL/GenBank/DDBJ databases">
        <title>Complete genome sequence of sponge-derived Streptomyces sp. HNM0039.</title>
        <authorList>
            <person name="Huang X."/>
            <person name="Zhou S."/>
        </authorList>
    </citation>
    <scope>NUCLEOTIDE SEQUENCE [LARGE SCALE GENOMIC DNA]</scope>
    <source>
        <strain evidence="3 4">HNM0039</strain>
    </source>
</reference>
<dbReference type="Proteomes" id="UP000244900">
    <property type="component" value="Chromosome"/>
</dbReference>
<keyword evidence="4" id="KW-1185">Reference proteome</keyword>
<keyword evidence="2" id="KW-0732">Signal</keyword>
<evidence type="ECO:0000256" key="1">
    <source>
        <dbReference type="SAM" id="MobiDB-lite"/>
    </source>
</evidence>
<protein>
    <recommendedName>
        <fullName evidence="5">Lipoprotein</fullName>
    </recommendedName>
</protein>
<dbReference type="KEGG" id="stir:DDW44_26995"/>
<organism evidence="3 4">
    <name type="scientific">Streptomyces tirandamycinicus</name>
    <dbReference type="NCBI Taxonomy" id="2174846"/>
    <lineage>
        <taxon>Bacteria</taxon>
        <taxon>Bacillati</taxon>
        <taxon>Actinomycetota</taxon>
        <taxon>Actinomycetes</taxon>
        <taxon>Kitasatosporales</taxon>
        <taxon>Streptomycetaceae</taxon>
        <taxon>Streptomyces</taxon>
    </lineage>
</organism>
<dbReference type="EMBL" id="CP029188">
    <property type="protein sequence ID" value="AWI32032.1"/>
    <property type="molecule type" value="Genomic_DNA"/>
</dbReference>
<feature type="signal peptide" evidence="2">
    <location>
        <begin position="1"/>
        <end position="21"/>
    </location>
</feature>
<gene>
    <name evidence="3" type="ORF">DDW44_26995</name>
</gene>
<evidence type="ECO:0008006" key="5">
    <source>
        <dbReference type="Google" id="ProtNLM"/>
    </source>
</evidence>
<proteinExistence type="predicted"/>
<sequence length="174" mass="17835">MHPRIRPLTLAVLLTATGLSATGCVSVPATPRPPAPGIGPAGAPSPSPAGPERRAEQAPARGELASTGPEKSPRPRTAGAVEADDGRPGGAPEPGRAENPGAHDGQVAAPQRRARERRDTASAEKAALPHGHGKHPAARAPRTRTDYGMGDLCRFSEGVADPAFVAMCRANYGR</sequence>
<dbReference type="AlphaFoldDB" id="A0A2S1T050"/>
<evidence type="ECO:0000313" key="3">
    <source>
        <dbReference type="EMBL" id="AWI32032.1"/>
    </source>
</evidence>
<accession>A0A2S1T050</accession>
<feature type="compositionally biased region" description="Pro residues" evidence="1">
    <location>
        <begin position="30"/>
        <end position="49"/>
    </location>
</feature>
<evidence type="ECO:0000256" key="2">
    <source>
        <dbReference type="SAM" id="SignalP"/>
    </source>
</evidence>
<evidence type="ECO:0000313" key="4">
    <source>
        <dbReference type="Proteomes" id="UP000244900"/>
    </source>
</evidence>
<dbReference type="PROSITE" id="PS51257">
    <property type="entry name" value="PROKAR_LIPOPROTEIN"/>
    <property type="match status" value="1"/>
</dbReference>
<feature type="chain" id="PRO_5038720632" description="Lipoprotein" evidence="2">
    <location>
        <begin position="22"/>
        <end position="174"/>
    </location>
</feature>
<feature type="region of interest" description="Disordered" evidence="1">
    <location>
        <begin position="23"/>
        <end position="144"/>
    </location>
</feature>
<name>A0A2S1T050_9ACTN</name>
<feature type="compositionally biased region" description="Low complexity" evidence="1">
    <location>
        <begin position="93"/>
        <end position="102"/>
    </location>
</feature>